<evidence type="ECO:0000313" key="2">
    <source>
        <dbReference type="Proteomes" id="UP001589818"/>
    </source>
</evidence>
<dbReference type="GO" id="GO:0008233">
    <property type="term" value="F:peptidase activity"/>
    <property type="evidence" value="ECO:0007669"/>
    <property type="project" value="UniProtKB-KW"/>
</dbReference>
<keyword evidence="1" id="KW-0645">Protease</keyword>
<dbReference type="GO" id="GO:0006508">
    <property type="term" value="P:proteolysis"/>
    <property type="evidence" value="ECO:0007669"/>
    <property type="project" value="UniProtKB-KW"/>
</dbReference>
<organism evidence="1 2">
    <name type="scientific">Paenibacillus mendelii</name>
    <dbReference type="NCBI Taxonomy" id="206163"/>
    <lineage>
        <taxon>Bacteria</taxon>
        <taxon>Bacillati</taxon>
        <taxon>Bacillota</taxon>
        <taxon>Bacilli</taxon>
        <taxon>Bacillales</taxon>
        <taxon>Paenibacillaceae</taxon>
        <taxon>Paenibacillus</taxon>
    </lineage>
</organism>
<reference evidence="1 2" key="1">
    <citation type="submission" date="2024-09" db="EMBL/GenBank/DDBJ databases">
        <authorList>
            <person name="Sun Q."/>
            <person name="Mori K."/>
        </authorList>
    </citation>
    <scope>NUCLEOTIDE SEQUENCE [LARGE SCALE GENOMIC DNA]</scope>
    <source>
        <strain evidence="1 2">CCM 4839</strain>
    </source>
</reference>
<keyword evidence="2" id="KW-1185">Reference proteome</keyword>
<gene>
    <name evidence="1" type="primary">yyaC</name>
    <name evidence="1" type="ORF">ACFFJ8_31575</name>
</gene>
<comment type="caution">
    <text evidence="1">The sequence shown here is derived from an EMBL/GenBank/DDBJ whole genome shotgun (WGS) entry which is preliminary data.</text>
</comment>
<sequence length="207" mass="21776">MKSNRNAGSEAVPWQRADAAGLGRFLLQTAASHPDRSSLVVVCIGTDRSTGDSFGPWIGTMLQERGWANVIGTLGQPCDADHYEAAVAGILPGHTVIAIDACLGKPGGVGGFLVAEGPLYPAQATGKRLPPIGHYSIAGVVAPYSARSYWSLQRASLREIITMAGQAADALCMAWPEHGQDSLDQIDSAGSMEASPLTPLLRFMMKD</sequence>
<dbReference type="InterPro" id="IPR023430">
    <property type="entry name" value="Pept_HybD-like_dom_sf"/>
</dbReference>
<protein>
    <submittedName>
        <fullName evidence="1">Spore protease YyaC</fullName>
    </submittedName>
</protein>
<accession>A0ABV6JJN4</accession>
<dbReference type="Pfam" id="PF06866">
    <property type="entry name" value="DUF1256"/>
    <property type="match status" value="1"/>
</dbReference>
<proteinExistence type="predicted"/>
<keyword evidence="1" id="KW-0378">Hydrolase</keyword>
<dbReference type="Proteomes" id="UP001589818">
    <property type="component" value="Unassembled WGS sequence"/>
</dbReference>
<dbReference type="RefSeq" id="WP_204817518.1">
    <property type="nucleotide sequence ID" value="NZ_JANHOF010000002.1"/>
</dbReference>
<dbReference type="SUPFAM" id="SSF53163">
    <property type="entry name" value="HybD-like"/>
    <property type="match status" value="1"/>
</dbReference>
<evidence type="ECO:0000313" key="1">
    <source>
        <dbReference type="EMBL" id="MFC0395897.1"/>
    </source>
</evidence>
<dbReference type="InterPro" id="IPR009665">
    <property type="entry name" value="YyaC"/>
</dbReference>
<dbReference type="NCBIfam" id="TIGR02841">
    <property type="entry name" value="spore_YyaC"/>
    <property type="match status" value="1"/>
</dbReference>
<name>A0ABV6JJN4_9BACL</name>
<dbReference type="EMBL" id="JBHLVF010000047">
    <property type="protein sequence ID" value="MFC0395897.1"/>
    <property type="molecule type" value="Genomic_DNA"/>
</dbReference>